<name>A0ABS2VRA3_STRAS</name>
<evidence type="ECO:0000313" key="2">
    <source>
        <dbReference type="EMBL" id="MBN0045637.1"/>
    </source>
</evidence>
<dbReference type="RefSeq" id="WP_205383834.1">
    <property type="nucleotide sequence ID" value="NZ_JAFFZS010000011.1"/>
</dbReference>
<protein>
    <submittedName>
        <fullName evidence="2">Uncharacterized protein</fullName>
    </submittedName>
</protein>
<evidence type="ECO:0000313" key="3">
    <source>
        <dbReference type="Proteomes" id="UP000788262"/>
    </source>
</evidence>
<keyword evidence="3" id="KW-1185">Reference proteome</keyword>
<comment type="caution">
    <text evidence="2">The sequence shown here is derived from an EMBL/GenBank/DDBJ whole genome shotgun (WGS) entry which is preliminary data.</text>
</comment>
<proteinExistence type="predicted"/>
<feature type="region of interest" description="Disordered" evidence="1">
    <location>
        <begin position="87"/>
        <end position="107"/>
    </location>
</feature>
<sequence>MNPNHAYATARQLIDPDANYTVHIRTDSGWTQPTGPDHRELPGLDVLLAARRVLRARPAGHVQSTSPNTLDIRTGDGQLWLRLTDTTLSENDPAPDEPTLDGHMPKEPWRVLGLSGSALVPLARSISRRRIWKRWRAPASP</sequence>
<gene>
    <name evidence="2" type="ORF">JS756_16285</name>
</gene>
<dbReference type="EMBL" id="JAFFZS010000011">
    <property type="protein sequence ID" value="MBN0045637.1"/>
    <property type="molecule type" value="Genomic_DNA"/>
</dbReference>
<dbReference type="Proteomes" id="UP000788262">
    <property type="component" value="Unassembled WGS sequence"/>
</dbReference>
<accession>A0ABS2VRA3</accession>
<evidence type="ECO:0000256" key="1">
    <source>
        <dbReference type="SAM" id="MobiDB-lite"/>
    </source>
</evidence>
<reference evidence="2 3" key="1">
    <citation type="submission" date="2021-02" db="EMBL/GenBank/DDBJ databases">
        <title>Whole genome sequencing of Streptomyces actuosus VRA1.</title>
        <authorList>
            <person name="Sen G."/>
            <person name="Sen A."/>
        </authorList>
    </citation>
    <scope>NUCLEOTIDE SEQUENCE [LARGE SCALE GENOMIC DNA]</scope>
    <source>
        <strain evidence="2 3">VRA1</strain>
    </source>
</reference>
<organism evidence="2 3">
    <name type="scientific">Streptomyces actuosus</name>
    <dbReference type="NCBI Taxonomy" id="1885"/>
    <lineage>
        <taxon>Bacteria</taxon>
        <taxon>Bacillati</taxon>
        <taxon>Actinomycetota</taxon>
        <taxon>Actinomycetes</taxon>
        <taxon>Kitasatosporales</taxon>
        <taxon>Streptomycetaceae</taxon>
        <taxon>Streptomyces</taxon>
    </lineage>
</organism>